<evidence type="ECO:0000313" key="1">
    <source>
        <dbReference type="EMBL" id="EEW97039.1"/>
    </source>
</evidence>
<sequence>MHISGILKVRLERRYARHLKGCSVRDSAVLSASCIFRGIV</sequence>
<evidence type="ECO:0000313" key="2">
    <source>
        <dbReference type="Proteomes" id="UP000004736"/>
    </source>
</evidence>
<dbReference type="Proteomes" id="UP000004736">
    <property type="component" value="Unassembled WGS sequence"/>
</dbReference>
<accession>C9LNA3</accession>
<protein>
    <submittedName>
        <fullName evidence="1">Uncharacterized protein</fullName>
    </submittedName>
</protein>
<dbReference type="EMBL" id="ACIM02000001">
    <property type="protein sequence ID" value="EEW97039.1"/>
    <property type="molecule type" value="Genomic_DNA"/>
</dbReference>
<name>C9LNA3_9FIRM</name>
<reference evidence="1" key="1">
    <citation type="submission" date="2009-09" db="EMBL/GenBank/DDBJ databases">
        <authorList>
            <person name="Weinstock G."/>
            <person name="Sodergren E."/>
            <person name="Clifton S."/>
            <person name="Fulton L."/>
            <person name="Fulton B."/>
            <person name="Courtney L."/>
            <person name="Fronick C."/>
            <person name="Harrison M."/>
            <person name="Strong C."/>
            <person name="Farmer C."/>
            <person name="Delahaunty K."/>
            <person name="Markovic C."/>
            <person name="Hall O."/>
            <person name="Minx P."/>
            <person name="Tomlinson C."/>
            <person name="Mitreva M."/>
            <person name="Nelson J."/>
            <person name="Hou S."/>
            <person name="Wollam A."/>
            <person name="Pepin K.H."/>
            <person name="Johnson M."/>
            <person name="Bhonagiri V."/>
            <person name="Nash W.E."/>
            <person name="Warren W."/>
            <person name="Chinwalla A."/>
            <person name="Mardis E.R."/>
            <person name="Wilson R.K."/>
        </authorList>
    </citation>
    <scope>NUCLEOTIDE SEQUENCE [LARGE SCALE GENOMIC DNA]</scope>
    <source>
        <strain evidence="1">DSM 15470</strain>
    </source>
</reference>
<proteinExistence type="predicted"/>
<dbReference type="AlphaFoldDB" id="C9LNA3"/>
<keyword evidence="2" id="KW-1185">Reference proteome</keyword>
<gene>
    <name evidence="1" type="ORF">GCWU000321_01023</name>
</gene>
<organism evidence="1 2">
    <name type="scientific">Dialister invisus DSM 15470</name>
    <dbReference type="NCBI Taxonomy" id="592028"/>
    <lineage>
        <taxon>Bacteria</taxon>
        <taxon>Bacillati</taxon>
        <taxon>Bacillota</taxon>
        <taxon>Negativicutes</taxon>
        <taxon>Veillonellales</taxon>
        <taxon>Veillonellaceae</taxon>
        <taxon>Dialister</taxon>
    </lineage>
</organism>
<dbReference type="HOGENOM" id="CLU_3288588_0_0_9"/>
<comment type="caution">
    <text evidence="1">The sequence shown here is derived from an EMBL/GenBank/DDBJ whole genome shotgun (WGS) entry which is preliminary data.</text>
</comment>
<dbReference type="STRING" id="592028.GCWU000321_01023"/>